<protein>
    <submittedName>
        <fullName evidence="1">Uncharacterized protein</fullName>
    </submittedName>
</protein>
<dbReference type="RefSeq" id="WP_257636180.1">
    <property type="nucleotide sequence ID" value="NZ_JANIIC010000104.1"/>
</dbReference>
<evidence type="ECO:0000313" key="1">
    <source>
        <dbReference type="EMBL" id="MCQ8836107.1"/>
    </source>
</evidence>
<accession>A0A9X2M613</accession>
<reference evidence="1" key="1">
    <citation type="submission" date="2022-06" db="EMBL/GenBank/DDBJ databases">
        <title>WGS of actinobacteria.</title>
        <authorList>
            <person name="Thawai C."/>
        </authorList>
    </citation>
    <scope>NUCLEOTIDE SEQUENCE</scope>
    <source>
        <strain evidence="1">DSM 42010</strain>
    </source>
</reference>
<organism evidence="1 2">
    <name type="scientific">Streptomyces malaysiensis subsp. samsunensis</name>
    <dbReference type="NCBI Taxonomy" id="459658"/>
    <lineage>
        <taxon>Bacteria</taxon>
        <taxon>Bacillati</taxon>
        <taxon>Actinomycetota</taxon>
        <taxon>Actinomycetes</taxon>
        <taxon>Kitasatosporales</taxon>
        <taxon>Streptomycetaceae</taxon>
        <taxon>Streptomyces</taxon>
        <taxon>Streptomyces violaceusniger group</taxon>
    </lineage>
</organism>
<gene>
    <name evidence="1" type="ORF">NQU54_45615</name>
</gene>
<proteinExistence type="predicted"/>
<name>A0A9X2M613_STRMQ</name>
<dbReference type="Proteomes" id="UP001142400">
    <property type="component" value="Unassembled WGS sequence"/>
</dbReference>
<evidence type="ECO:0000313" key="2">
    <source>
        <dbReference type="Proteomes" id="UP001142400"/>
    </source>
</evidence>
<keyword evidence="2" id="KW-1185">Reference proteome</keyword>
<comment type="caution">
    <text evidence="1">The sequence shown here is derived from an EMBL/GenBank/DDBJ whole genome shotgun (WGS) entry which is preliminary data.</text>
</comment>
<dbReference type="EMBL" id="JANIIC010000104">
    <property type="protein sequence ID" value="MCQ8836107.1"/>
    <property type="molecule type" value="Genomic_DNA"/>
</dbReference>
<dbReference type="AlphaFoldDB" id="A0A9X2M613"/>
<sequence>MQGNPTPVIDWYSNKAYQCPRCRHDTVTGPSRWEVYTCCNCATRFARFPRLQRFLRHVGVTCEFCTERHPVLVDGEPFGFLRRRHNGVGTHAEHQFEAWLYGTDEFADHRDGVRYRSTRASRAEAMADLAHWRSMFGPVEDDPSPVIAVVADEQLNKYGPDVTREQRDALLDGTLDVYGVGALRAFAPLHPRRGQFYADSASFTWGLIAPSGLEGIYTSAAPKSLTAHAPQV</sequence>